<accession>A0AAE6TAT2</accession>
<dbReference type="SMART" id="SM00331">
    <property type="entry name" value="PP2C_SIG"/>
    <property type="match status" value="1"/>
</dbReference>
<reference evidence="2" key="1">
    <citation type="submission" date="2018-05" db="EMBL/GenBank/DDBJ databases">
        <title>Complete genome sequnece of Akkermansia muciniphila EB-AMDK-40.</title>
        <authorList>
            <person name="Nam Y.-D."/>
            <person name="Chung W.-H."/>
            <person name="Park Y.S."/>
            <person name="Kang J."/>
        </authorList>
    </citation>
    <scope>NUCLEOTIDE SEQUENCE</scope>
    <source>
        <strain evidence="2">EB-AMDK-40</strain>
    </source>
</reference>
<proteinExistence type="predicted"/>
<protein>
    <submittedName>
        <fullName evidence="2">Serine/threonine-protein phosphatase</fullName>
    </submittedName>
</protein>
<dbReference type="Pfam" id="PF13672">
    <property type="entry name" value="PP2C_2"/>
    <property type="match status" value="1"/>
</dbReference>
<dbReference type="InterPro" id="IPR001932">
    <property type="entry name" value="PPM-type_phosphatase-like_dom"/>
</dbReference>
<name>A0AAE6TAT2_9BACT</name>
<dbReference type="EMBL" id="CP029701">
    <property type="protein sequence ID" value="QHV63184.1"/>
    <property type="molecule type" value="Genomic_DNA"/>
</dbReference>
<dbReference type="SUPFAM" id="SSF81606">
    <property type="entry name" value="PP2C-like"/>
    <property type="match status" value="1"/>
</dbReference>
<dbReference type="RefSeq" id="WP_102722782.1">
    <property type="nucleotide sequence ID" value="NZ_CP029701.1"/>
</dbReference>
<sequence length="282" mass="31074">MMNCDMSRFLAYSFDFAGAQMLGARENQQDFYAFVPPDQFEGRAVLCVLADGMGGYEGGEIASECAVRAFVSVFLKDLVPEPDKLPEALSAANEAVGDARLVSEKVRNMGTTLCAAYICGNFLHYISVGDSLIFLYRRGKLHRINRIHTIGQDLSEKLVEGRITLEEFDAEPQKNCLTSALVGEPLLHVDYRSGIFMEPGDMILLSSDGILTIGKESLADCCRQCTPLSPAIQDVRNILDTVREAGRATQDNTSVALIKVLEMSSHRDTGRETLIIKRSHQD</sequence>
<dbReference type="SMART" id="SM00332">
    <property type="entry name" value="PP2Cc"/>
    <property type="match status" value="1"/>
</dbReference>
<dbReference type="Gene3D" id="3.60.40.10">
    <property type="entry name" value="PPM-type phosphatase domain"/>
    <property type="match status" value="1"/>
</dbReference>
<feature type="domain" description="PPM-type phosphatase" evidence="1">
    <location>
        <begin position="13"/>
        <end position="260"/>
    </location>
</feature>
<evidence type="ECO:0000313" key="3">
    <source>
        <dbReference type="Proteomes" id="UP000642553"/>
    </source>
</evidence>
<gene>
    <name evidence="2" type="ORF">DMI76_07355</name>
</gene>
<dbReference type="Proteomes" id="UP000642553">
    <property type="component" value="Chromosome"/>
</dbReference>
<dbReference type="AlphaFoldDB" id="A0AAE6TAT2"/>
<evidence type="ECO:0000313" key="2">
    <source>
        <dbReference type="EMBL" id="QHV63184.1"/>
    </source>
</evidence>
<dbReference type="InterPro" id="IPR036457">
    <property type="entry name" value="PPM-type-like_dom_sf"/>
</dbReference>
<organism evidence="2 3">
    <name type="scientific">Akkermansia massiliensis</name>
    <dbReference type="NCBI Taxonomy" id="2927224"/>
    <lineage>
        <taxon>Bacteria</taxon>
        <taxon>Pseudomonadati</taxon>
        <taxon>Verrucomicrobiota</taxon>
        <taxon>Verrucomicrobiia</taxon>
        <taxon>Verrucomicrobiales</taxon>
        <taxon>Akkermansiaceae</taxon>
        <taxon>Akkermansia</taxon>
    </lineage>
</organism>
<dbReference type="CDD" id="cd00143">
    <property type="entry name" value="PP2Cc"/>
    <property type="match status" value="1"/>
</dbReference>
<evidence type="ECO:0000259" key="1">
    <source>
        <dbReference type="PROSITE" id="PS51746"/>
    </source>
</evidence>
<dbReference type="PROSITE" id="PS51746">
    <property type="entry name" value="PPM_2"/>
    <property type="match status" value="1"/>
</dbReference>